<proteinExistence type="predicted"/>
<name>A0A1L6TIG0_PISSA</name>
<dbReference type="EMBL" id="CP012509">
    <property type="protein sequence ID" value="ALB24359.1"/>
    <property type="molecule type" value="Genomic_DNA"/>
</dbReference>
<geneLocation type="plasmid" evidence="1 2">
    <name>pPSB1-1</name>
</geneLocation>
<organism evidence="1 2">
    <name type="scientific">Piscirickettsia salmonis</name>
    <dbReference type="NCBI Taxonomy" id="1238"/>
    <lineage>
        <taxon>Bacteria</taxon>
        <taxon>Pseudomonadati</taxon>
        <taxon>Pseudomonadota</taxon>
        <taxon>Gammaproteobacteria</taxon>
        <taxon>Thiotrichales</taxon>
        <taxon>Piscirickettsiaceae</taxon>
        <taxon>Piscirickettsia</taxon>
    </lineage>
</organism>
<reference evidence="1 2" key="1">
    <citation type="journal article" date="2014" name="Genome Announc.">
        <title>Comparative Genome Analysis of Two Isolates of the Fish Pathogen Piscirickettsia salmonis from Different Hosts Reveals Major Differences in Virulence-Associated Secretion Systems.</title>
        <authorList>
            <person name="Bohle H."/>
            <person name="Henriquez P."/>
            <person name="Grothusen H."/>
            <person name="Navas E."/>
            <person name="Sandoval A."/>
            <person name="Bustamante F."/>
            <person name="Bustos P."/>
            <person name="Mancilla M."/>
        </authorList>
    </citation>
    <scope>NUCLEOTIDE SEQUENCE [LARGE SCALE GENOMIC DNA]</scope>
    <source>
        <strain evidence="2">B1-32597</strain>
    </source>
</reference>
<keyword evidence="1" id="KW-0614">Plasmid</keyword>
<accession>A0A1L6TIG0</accession>
<gene>
    <name evidence="1" type="ORF">KU39_1p18</name>
</gene>
<evidence type="ECO:0000313" key="2">
    <source>
        <dbReference type="Proteomes" id="UP000029558"/>
    </source>
</evidence>
<dbReference type="Proteomes" id="UP000029558">
    <property type="component" value="Plasmid pPSB1-1"/>
</dbReference>
<protein>
    <submittedName>
        <fullName evidence="1">Helix-turn-helix domain protein</fullName>
    </submittedName>
</protein>
<dbReference type="RefSeq" id="WP_047927062.1">
    <property type="nucleotide sequence ID" value="NZ_CP012509.1"/>
</dbReference>
<evidence type="ECO:0000313" key="1">
    <source>
        <dbReference type="EMBL" id="ALB24359.1"/>
    </source>
</evidence>
<dbReference type="AlphaFoldDB" id="A0A1L6TIG0"/>
<sequence length="108" mass="12026">MAKLISLSDYANSKGMTRQAIAKRISQGKENSVSVNGRPFIKVKTVPEDVDSLPINKEFMSIQKAASYIGSGKTFIRVAVKSGEIKSYRIGVRLFLDAESVRIFKERK</sequence>